<dbReference type="PROSITE" id="PS00163">
    <property type="entry name" value="FUMARATE_LYASES"/>
    <property type="match status" value="1"/>
</dbReference>
<evidence type="ECO:0000256" key="2">
    <source>
        <dbReference type="ARBA" id="ARBA00004734"/>
    </source>
</evidence>
<evidence type="ECO:0000256" key="12">
    <source>
        <dbReference type="RuleBase" id="RU361172"/>
    </source>
</evidence>
<keyword evidence="15" id="KW-1185">Reference proteome</keyword>
<comment type="similarity">
    <text evidence="3 12">Belongs to the lyase 1 family. Adenylosuccinate lyase subfamily.</text>
</comment>
<keyword evidence="6 12" id="KW-0658">Purine biosynthesis</keyword>
<evidence type="ECO:0000256" key="6">
    <source>
        <dbReference type="ARBA" id="ARBA00022755"/>
    </source>
</evidence>
<dbReference type="Gene3D" id="1.10.275.10">
    <property type="entry name" value="Fumarase/aspartase (N-terminal domain)"/>
    <property type="match status" value="1"/>
</dbReference>
<dbReference type="Pfam" id="PF00206">
    <property type="entry name" value="Lyase_1"/>
    <property type="match status" value="1"/>
</dbReference>
<feature type="domain" description="Adenylosuccinate lyase C-terminal" evidence="13">
    <location>
        <begin position="349"/>
        <end position="429"/>
    </location>
</feature>
<evidence type="ECO:0000313" key="15">
    <source>
        <dbReference type="Proteomes" id="UP001549167"/>
    </source>
</evidence>
<dbReference type="InterPro" id="IPR024083">
    <property type="entry name" value="Fumarase/histidase_N"/>
</dbReference>
<name>A0ABV2KWP1_9BACI</name>
<accession>A0ABV2KWP1</accession>
<comment type="catalytic activity">
    <reaction evidence="10">
        <text>N(6)-(1,2-dicarboxyethyl)-AMP = fumarate + AMP</text>
        <dbReference type="Rhea" id="RHEA:16853"/>
        <dbReference type="ChEBI" id="CHEBI:29806"/>
        <dbReference type="ChEBI" id="CHEBI:57567"/>
        <dbReference type="ChEBI" id="CHEBI:456215"/>
        <dbReference type="EC" id="4.3.2.2"/>
    </reaction>
    <physiologicalReaction direction="left-to-right" evidence="10">
        <dbReference type="Rhea" id="RHEA:16854"/>
    </physiologicalReaction>
</comment>
<dbReference type="Gene3D" id="1.20.200.10">
    <property type="entry name" value="Fumarase/aspartase (Central domain)"/>
    <property type="match status" value="1"/>
</dbReference>
<dbReference type="SUPFAM" id="SSF48557">
    <property type="entry name" value="L-aspartase-like"/>
    <property type="match status" value="1"/>
</dbReference>
<sequence>MIERYTREEMGQIWTEENRFKAWLEVEILACEAWAELGYIPKKDVATIREQATFDLNRIQEIEQETRHDVVAFTRAVSETLGDEKKWIHYGLTSTDVVDTALSYTIKQANDVIRNDLHKFLDVIKRKAEDHKYTIMMGRTHGVHAEPTTFGLKLALWYEELKRNIERFEVAAKGIEVGKLSGAVGTYANIDPYVEQYVCEKLGLTPSPISTQTLQRDRHADYMSTLALIATSIEKMATEIRGLQKSETREVEEFFAKGQKGSSAMPHKRNPIGSENMSGMARVIRGYMMTAYENVSLWHERDISHSSAERVILPDATIALNYMLNRFASTVDNLTVFADNMQANMGRTYGLIYSQRVLLTLIDQGFSRERAYDLVQPLAMRAWEEGTSFPDLIRGTDEITSTVDEATLESCFDATYHLKNVDMIFDRLGLD</sequence>
<dbReference type="InterPro" id="IPR019468">
    <property type="entry name" value="AdenyloSucc_lyase_C"/>
</dbReference>
<dbReference type="NCBIfam" id="TIGR00928">
    <property type="entry name" value="purB"/>
    <property type="match status" value="1"/>
</dbReference>
<evidence type="ECO:0000256" key="4">
    <source>
        <dbReference type="ARBA" id="ARBA00012339"/>
    </source>
</evidence>
<reference evidence="14 15" key="1">
    <citation type="submission" date="2024-06" db="EMBL/GenBank/DDBJ databases">
        <title>Genomic Encyclopedia of Type Strains, Phase IV (KMG-IV): sequencing the most valuable type-strain genomes for metagenomic binning, comparative biology and taxonomic classification.</title>
        <authorList>
            <person name="Goeker M."/>
        </authorList>
    </citation>
    <scope>NUCLEOTIDE SEQUENCE [LARGE SCALE GENOMIC DNA]</scope>
    <source>
        <strain evidence="14 15">DSM 23520</strain>
    </source>
</reference>
<comment type="pathway">
    <text evidence="2 12">Purine metabolism; AMP biosynthesis via de novo pathway; AMP from IMP: step 2/2.</text>
</comment>
<dbReference type="Pfam" id="PF10397">
    <property type="entry name" value="ADSL_C"/>
    <property type="match status" value="1"/>
</dbReference>
<dbReference type="PANTHER" id="PTHR43172">
    <property type="entry name" value="ADENYLOSUCCINATE LYASE"/>
    <property type="match status" value="1"/>
</dbReference>
<dbReference type="EC" id="4.3.2.2" evidence="4 11"/>
<dbReference type="InterPro" id="IPR022761">
    <property type="entry name" value="Fumarate_lyase_N"/>
</dbReference>
<evidence type="ECO:0000256" key="1">
    <source>
        <dbReference type="ARBA" id="ARBA00004706"/>
    </source>
</evidence>
<proteinExistence type="inferred from homology"/>
<dbReference type="RefSeq" id="WP_354220933.1">
    <property type="nucleotide sequence ID" value="NZ_JBEPMX010000011.1"/>
</dbReference>
<gene>
    <name evidence="14" type="ORF">ABID56_002122</name>
</gene>
<dbReference type="InterPro" id="IPR008948">
    <property type="entry name" value="L-Aspartase-like"/>
</dbReference>
<dbReference type="InterPro" id="IPR004769">
    <property type="entry name" value="Pur_lyase"/>
</dbReference>
<dbReference type="CDD" id="cd01360">
    <property type="entry name" value="Adenylsuccinate_lyase_1"/>
    <property type="match status" value="1"/>
</dbReference>
<dbReference type="EMBL" id="JBEPMX010000011">
    <property type="protein sequence ID" value="MET3683997.1"/>
    <property type="molecule type" value="Genomic_DNA"/>
</dbReference>
<keyword evidence="7 12" id="KW-0456">Lyase</keyword>
<dbReference type="PRINTS" id="PR00149">
    <property type="entry name" value="FUMRATELYASE"/>
</dbReference>
<dbReference type="InterPro" id="IPR000362">
    <property type="entry name" value="Fumarate_lyase_fam"/>
</dbReference>
<protein>
    <recommendedName>
        <fullName evidence="5 11">Adenylosuccinate lyase</fullName>
        <shortName evidence="12">ASL</shortName>
        <ecNumber evidence="4 11">4.3.2.2</ecNumber>
    </recommendedName>
    <alternativeName>
        <fullName evidence="9 12">Adenylosuccinase</fullName>
    </alternativeName>
</protein>
<evidence type="ECO:0000256" key="5">
    <source>
        <dbReference type="ARBA" id="ARBA00017058"/>
    </source>
</evidence>
<organism evidence="14 15">
    <name type="scientific">Alkalibacillus flavidus</name>
    <dbReference type="NCBI Taxonomy" id="546021"/>
    <lineage>
        <taxon>Bacteria</taxon>
        <taxon>Bacillati</taxon>
        <taxon>Bacillota</taxon>
        <taxon>Bacilli</taxon>
        <taxon>Bacillales</taxon>
        <taxon>Bacillaceae</taxon>
        <taxon>Alkalibacillus</taxon>
    </lineage>
</organism>
<evidence type="ECO:0000256" key="11">
    <source>
        <dbReference type="NCBIfam" id="TIGR00928"/>
    </source>
</evidence>
<comment type="caution">
    <text evidence="14">The sequence shown here is derived from an EMBL/GenBank/DDBJ whole genome shotgun (WGS) entry which is preliminary data.</text>
</comment>
<dbReference type="GO" id="GO:0016829">
    <property type="term" value="F:lyase activity"/>
    <property type="evidence" value="ECO:0007669"/>
    <property type="project" value="UniProtKB-KW"/>
</dbReference>
<evidence type="ECO:0000256" key="7">
    <source>
        <dbReference type="ARBA" id="ARBA00023239"/>
    </source>
</evidence>
<evidence type="ECO:0000256" key="9">
    <source>
        <dbReference type="ARBA" id="ARBA00030717"/>
    </source>
</evidence>
<evidence type="ECO:0000256" key="10">
    <source>
        <dbReference type="ARBA" id="ARBA00049115"/>
    </source>
</evidence>
<evidence type="ECO:0000259" key="13">
    <source>
        <dbReference type="SMART" id="SM00998"/>
    </source>
</evidence>
<dbReference type="PANTHER" id="PTHR43172:SF1">
    <property type="entry name" value="ADENYLOSUCCINATE LYASE"/>
    <property type="match status" value="1"/>
</dbReference>
<dbReference type="Gene3D" id="1.10.40.30">
    <property type="entry name" value="Fumarase/aspartase (C-terminal domain)"/>
    <property type="match status" value="1"/>
</dbReference>
<dbReference type="Proteomes" id="UP001549167">
    <property type="component" value="Unassembled WGS sequence"/>
</dbReference>
<evidence type="ECO:0000313" key="14">
    <source>
        <dbReference type="EMBL" id="MET3683997.1"/>
    </source>
</evidence>
<evidence type="ECO:0000256" key="8">
    <source>
        <dbReference type="ARBA" id="ARBA00024477"/>
    </source>
</evidence>
<comment type="pathway">
    <text evidence="1 12">Purine metabolism; IMP biosynthesis via de novo pathway; 5-amino-1-(5-phospho-D-ribosyl)imidazole-4-carboxamide from 5-amino-1-(5-phospho-D-ribosyl)imidazole-4-carboxylate: step 2/2.</text>
</comment>
<dbReference type="InterPro" id="IPR020557">
    <property type="entry name" value="Fumarate_lyase_CS"/>
</dbReference>
<evidence type="ECO:0000256" key="3">
    <source>
        <dbReference type="ARBA" id="ARBA00008273"/>
    </source>
</evidence>
<dbReference type="SMART" id="SM00998">
    <property type="entry name" value="ADSL_C"/>
    <property type="match status" value="1"/>
</dbReference>
<comment type="catalytic activity">
    <reaction evidence="8">
        <text>(2S)-2-[5-amino-1-(5-phospho-beta-D-ribosyl)imidazole-4-carboxamido]succinate = 5-amino-1-(5-phospho-beta-D-ribosyl)imidazole-4-carboxamide + fumarate</text>
        <dbReference type="Rhea" id="RHEA:23920"/>
        <dbReference type="ChEBI" id="CHEBI:29806"/>
        <dbReference type="ChEBI" id="CHEBI:58443"/>
        <dbReference type="ChEBI" id="CHEBI:58475"/>
        <dbReference type="EC" id="4.3.2.2"/>
    </reaction>
    <physiologicalReaction direction="left-to-right" evidence="8">
        <dbReference type="Rhea" id="RHEA:23921"/>
    </physiologicalReaction>
</comment>
<dbReference type="PRINTS" id="PR00145">
    <property type="entry name" value="ARGSUCLYASE"/>
</dbReference>